<evidence type="ECO:0000313" key="1">
    <source>
        <dbReference type="EMBL" id="RAK55969.1"/>
    </source>
</evidence>
<proteinExistence type="predicted"/>
<gene>
    <name evidence="1" type="ORF">DJ017_16355</name>
</gene>
<sequence length="62" mass="7013">MSPPVCPFDLERENALLRRRNAQLQCDLMSARAQFDLLWQRVERLISGGTPSVSPSASNARR</sequence>
<organism evidence="1 2">
    <name type="scientific">Phenylobacterium soli</name>
    <dbReference type="NCBI Taxonomy" id="2170551"/>
    <lineage>
        <taxon>Bacteria</taxon>
        <taxon>Pseudomonadati</taxon>
        <taxon>Pseudomonadota</taxon>
        <taxon>Alphaproteobacteria</taxon>
        <taxon>Caulobacterales</taxon>
        <taxon>Caulobacteraceae</taxon>
        <taxon>Phenylobacterium</taxon>
    </lineage>
</organism>
<comment type="caution">
    <text evidence="1">The sequence shown here is derived from an EMBL/GenBank/DDBJ whole genome shotgun (WGS) entry which is preliminary data.</text>
</comment>
<keyword evidence="2" id="KW-1185">Reference proteome</keyword>
<evidence type="ECO:0008006" key="3">
    <source>
        <dbReference type="Google" id="ProtNLM"/>
    </source>
</evidence>
<reference evidence="2" key="1">
    <citation type="submission" date="2018-05" db="EMBL/GenBank/DDBJ databases">
        <authorList>
            <person name="Li X."/>
        </authorList>
    </citation>
    <scope>NUCLEOTIDE SEQUENCE [LARGE SCALE GENOMIC DNA]</scope>
    <source>
        <strain evidence="2">LX32</strain>
    </source>
</reference>
<accession>A0A328AN35</accession>
<name>A0A328AN35_9CAUL</name>
<dbReference type="AlphaFoldDB" id="A0A328AN35"/>
<protein>
    <recommendedName>
        <fullName evidence="3">Transposase</fullName>
    </recommendedName>
</protein>
<dbReference type="EMBL" id="QFYQ01000001">
    <property type="protein sequence ID" value="RAK55969.1"/>
    <property type="molecule type" value="Genomic_DNA"/>
</dbReference>
<dbReference type="Proteomes" id="UP000249254">
    <property type="component" value="Unassembled WGS sequence"/>
</dbReference>
<evidence type="ECO:0000313" key="2">
    <source>
        <dbReference type="Proteomes" id="UP000249254"/>
    </source>
</evidence>